<feature type="region of interest" description="Disordered" evidence="1">
    <location>
        <begin position="84"/>
        <end position="132"/>
    </location>
</feature>
<feature type="region of interest" description="Disordered" evidence="1">
    <location>
        <begin position="295"/>
        <end position="344"/>
    </location>
</feature>
<name>A0A835W0T8_9CHLO</name>
<dbReference type="OrthoDB" id="10679228at2759"/>
<sequence>MHETLVAHLPKDEARRPEEVFRAAREVVTFRSQRYSYERRVQYEHEKSRKPADARLQYGKAHTLDAGFLPNALYYDDAIEEWSSSSSSSAGESDDGENGGAARLRGRTRSAAAQHGSRSTGSGATASAGLSGGALANPTTSLELDDSGSAASTAAAAGAAAAVKGGATDASSSSLSGAAPTYAPYNTASWPARFVVLPAEGEAVPGAANPQIQQHQHQQPSVSAVTAAVAAAAALADPDRGGAAGATQRAHMVLGRSSSNRRTSGAQTWLLRSVDHSGSVEAAAASLAAAAASAAGGNAADGGGGGAQRRPSSGYHGGGRADSGPIPQGAGAPPPASFGLTDPLVGRGGSFTSGYAPVPDVSAAAGASSSALSFTSGAASSSSRALKPTPLAPLRATASFTLGSTASGNGSSHRPVSAARARARAGAGADAVAVASGGVGLHAQHAPPLLPQAGEEAEKQPSQPPSQKLAPLTRALSLNLNRLASSIGLNYMNLGRRGSHTQGDVTAGPAAAGVHRHAVCDDDADSGGEDEAADQLCMLRGGHGGSSSAAGEQVERSWRSFTMGLRRHTTTADGGCSSGGGDGAGGGPLLPTATRGGSFTGAAGNSGSGAVIGLGGASMRVRFVPGDEDEDEGDVGDAAALGGRLQPAAAAGRGRLGGAGLPPRSGRARRSTHSNTVVPHPYESIAALQGGAAPPPLLTQPPPQLVYRTAGNSLSGGGAAGYVYTATGAADIAVSTPPNAGPAPAAPPLPQRAQSFTAARRSSSVLLTAAASELAHALGPHAAPTHGGAAPPAIDVRAGEGASGSGAAAGPAAFVDQAERSEPSAAAAPAVVRIGLFGQRELPPRFMLASSTKPIEAATAAATVAAPTPPPPPTQKANWREVPVPVGAPPRSDRMSRDDVFRIMRTTAKQP</sequence>
<dbReference type="AlphaFoldDB" id="A0A835W0T8"/>
<evidence type="ECO:0000313" key="2">
    <source>
        <dbReference type="EMBL" id="KAG2431951.1"/>
    </source>
</evidence>
<feature type="region of interest" description="Disordered" evidence="1">
    <location>
        <begin position="864"/>
        <end position="899"/>
    </location>
</feature>
<reference evidence="2" key="1">
    <citation type="journal article" date="2020" name="bioRxiv">
        <title>Comparative genomics of Chlamydomonas.</title>
        <authorList>
            <person name="Craig R.J."/>
            <person name="Hasan A.R."/>
            <person name="Ness R.W."/>
            <person name="Keightley P.D."/>
        </authorList>
    </citation>
    <scope>NUCLEOTIDE SEQUENCE</scope>
    <source>
        <strain evidence="2">CCAP 11/173</strain>
    </source>
</reference>
<organism evidence="2 3">
    <name type="scientific">Chlamydomonas schloesseri</name>
    <dbReference type="NCBI Taxonomy" id="2026947"/>
    <lineage>
        <taxon>Eukaryota</taxon>
        <taxon>Viridiplantae</taxon>
        <taxon>Chlorophyta</taxon>
        <taxon>core chlorophytes</taxon>
        <taxon>Chlorophyceae</taxon>
        <taxon>CS clade</taxon>
        <taxon>Chlamydomonadales</taxon>
        <taxon>Chlamydomonadaceae</taxon>
        <taxon>Chlamydomonas</taxon>
    </lineage>
</organism>
<proteinExistence type="predicted"/>
<dbReference type="Proteomes" id="UP000613740">
    <property type="component" value="Unassembled WGS sequence"/>
</dbReference>
<comment type="caution">
    <text evidence="2">The sequence shown here is derived from an EMBL/GenBank/DDBJ whole genome shotgun (WGS) entry which is preliminary data.</text>
</comment>
<feature type="compositionally biased region" description="Gly residues" evidence="1">
    <location>
        <begin position="576"/>
        <end position="588"/>
    </location>
</feature>
<dbReference type="EMBL" id="JAEHOD010000070">
    <property type="protein sequence ID" value="KAG2431951.1"/>
    <property type="molecule type" value="Genomic_DNA"/>
</dbReference>
<evidence type="ECO:0000313" key="3">
    <source>
        <dbReference type="Proteomes" id="UP000613740"/>
    </source>
</evidence>
<feature type="compositionally biased region" description="Low complexity" evidence="1">
    <location>
        <begin position="116"/>
        <end position="132"/>
    </location>
</feature>
<gene>
    <name evidence="2" type="ORF">HYH02_013169</name>
</gene>
<feature type="region of interest" description="Disordered" evidence="1">
    <location>
        <begin position="569"/>
        <end position="610"/>
    </location>
</feature>
<feature type="region of interest" description="Disordered" evidence="1">
    <location>
        <begin position="649"/>
        <end position="677"/>
    </location>
</feature>
<protein>
    <submittedName>
        <fullName evidence="2">Uncharacterized protein</fullName>
    </submittedName>
</protein>
<accession>A0A835W0T8</accession>
<evidence type="ECO:0000256" key="1">
    <source>
        <dbReference type="SAM" id="MobiDB-lite"/>
    </source>
</evidence>
<keyword evidence="3" id="KW-1185">Reference proteome</keyword>